<feature type="domain" description="Glycosyltransferase 2-like" evidence="2">
    <location>
        <begin position="11"/>
        <end position="139"/>
    </location>
</feature>
<proteinExistence type="predicted"/>
<sequence length="320" mass="37335">MQITPQLPTISIIIPVFNRDTLLAMTIESIIEQTFTNWECILIDDQSTDDSFLVMKEFQAKDKRIQAYKRPLELKKGANACRNFGFTKSSGAYIKWFDSDDIMLPNHLETAFHTLVDNSLDFVVTDTLNFDHDTNEFLGKTYNFDRNKVIITAENLALMRIGWITDDFLGTREIVENIKFNENITDGDEYNFFVKMLHQSVKGTYVNQIVTHKRIHVDTITLKNSENDINHRSIIAILKFQTALDLVIYNDIKLIRWFLSGYMRYAFMLAAEKVTIPYKKEAFKLICKYYSFSKGFAFMTALFLGSYFKKGYNIMKYARE</sequence>
<keyword evidence="1" id="KW-0472">Membrane</keyword>
<gene>
    <name evidence="3" type="ORF">SAMN04488130_11925</name>
</gene>
<evidence type="ECO:0000313" key="4">
    <source>
        <dbReference type="Proteomes" id="UP000236737"/>
    </source>
</evidence>
<dbReference type="Proteomes" id="UP000236737">
    <property type="component" value="Unassembled WGS sequence"/>
</dbReference>
<evidence type="ECO:0000256" key="1">
    <source>
        <dbReference type="SAM" id="Phobius"/>
    </source>
</evidence>
<organism evidence="3 4">
    <name type="scientific">Flavobacterium urumqiense</name>
    <dbReference type="NCBI Taxonomy" id="935224"/>
    <lineage>
        <taxon>Bacteria</taxon>
        <taxon>Pseudomonadati</taxon>
        <taxon>Bacteroidota</taxon>
        <taxon>Flavobacteriia</taxon>
        <taxon>Flavobacteriales</taxon>
        <taxon>Flavobacteriaceae</taxon>
        <taxon>Flavobacterium</taxon>
    </lineage>
</organism>
<keyword evidence="1" id="KW-1133">Transmembrane helix</keyword>
<dbReference type="OrthoDB" id="597270at2"/>
<dbReference type="EMBL" id="FNVP01000019">
    <property type="protein sequence ID" value="SEG51210.1"/>
    <property type="molecule type" value="Genomic_DNA"/>
</dbReference>
<reference evidence="4" key="1">
    <citation type="submission" date="2016-10" db="EMBL/GenBank/DDBJ databases">
        <authorList>
            <person name="Varghese N."/>
            <person name="Submissions S."/>
        </authorList>
    </citation>
    <scope>NUCLEOTIDE SEQUENCE [LARGE SCALE GENOMIC DNA]</scope>
    <source>
        <strain evidence="4">CGMCC 1.9230</strain>
    </source>
</reference>
<dbReference type="Gene3D" id="3.90.550.10">
    <property type="entry name" value="Spore Coat Polysaccharide Biosynthesis Protein SpsA, Chain A"/>
    <property type="match status" value="1"/>
</dbReference>
<dbReference type="PANTHER" id="PTHR22916:SF3">
    <property type="entry name" value="UDP-GLCNAC:BETAGAL BETA-1,3-N-ACETYLGLUCOSAMINYLTRANSFERASE-LIKE PROTEIN 1"/>
    <property type="match status" value="1"/>
</dbReference>
<dbReference type="CDD" id="cd00761">
    <property type="entry name" value="Glyco_tranf_GTA_type"/>
    <property type="match status" value="1"/>
</dbReference>
<dbReference type="RefSeq" id="WP_104000984.1">
    <property type="nucleotide sequence ID" value="NZ_FNVP01000019.1"/>
</dbReference>
<accession>A0A1H6ASK6</accession>
<keyword evidence="4" id="KW-1185">Reference proteome</keyword>
<dbReference type="InterPro" id="IPR001173">
    <property type="entry name" value="Glyco_trans_2-like"/>
</dbReference>
<feature type="transmembrane region" description="Helical" evidence="1">
    <location>
        <begin position="289"/>
        <end position="308"/>
    </location>
</feature>
<evidence type="ECO:0000259" key="2">
    <source>
        <dbReference type="Pfam" id="PF00535"/>
    </source>
</evidence>
<dbReference type="Pfam" id="PF00535">
    <property type="entry name" value="Glycos_transf_2"/>
    <property type="match status" value="1"/>
</dbReference>
<keyword evidence="3" id="KW-0808">Transferase</keyword>
<name>A0A1H6ASK6_9FLAO</name>
<protein>
    <submittedName>
        <fullName evidence="3">Glycosyltransferase involved in cell wall bisynthesis</fullName>
    </submittedName>
</protein>
<keyword evidence="1" id="KW-0812">Transmembrane</keyword>
<dbReference type="SUPFAM" id="SSF53448">
    <property type="entry name" value="Nucleotide-diphospho-sugar transferases"/>
    <property type="match status" value="1"/>
</dbReference>
<dbReference type="InterPro" id="IPR029044">
    <property type="entry name" value="Nucleotide-diphossugar_trans"/>
</dbReference>
<dbReference type="PANTHER" id="PTHR22916">
    <property type="entry name" value="GLYCOSYLTRANSFERASE"/>
    <property type="match status" value="1"/>
</dbReference>
<evidence type="ECO:0000313" key="3">
    <source>
        <dbReference type="EMBL" id="SEG51210.1"/>
    </source>
</evidence>
<dbReference type="GO" id="GO:0016758">
    <property type="term" value="F:hexosyltransferase activity"/>
    <property type="evidence" value="ECO:0007669"/>
    <property type="project" value="UniProtKB-ARBA"/>
</dbReference>
<dbReference type="AlphaFoldDB" id="A0A1H6ASK6"/>